<name>A0A401J585_SPHXE</name>
<protein>
    <submittedName>
        <fullName evidence="1">Uncharacterized protein</fullName>
    </submittedName>
</protein>
<reference evidence="1 2" key="1">
    <citation type="submission" date="2014-12" db="EMBL/GenBank/DDBJ databases">
        <title>Whole genome sequencing of Sphingobium xenophagum OW59.</title>
        <authorList>
            <person name="Ohta Y."/>
            <person name="Nishi S."/>
            <person name="Hatada Y."/>
        </authorList>
    </citation>
    <scope>NUCLEOTIDE SEQUENCE [LARGE SCALE GENOMIC DNA]</scope>
    <source>
        <strain evidence="1 2">OW59</strain>
    </source>
</reference>
<organism evidence="1 2">
    <name type="scientific">Sphingobium xenophagum</name>
    <dbReference type="NCBI Taxonomy" id="121428"/>
    <lineage>
        <taxon>Bacteria</taxon>
        <taxon>Pseudomonadati</taxon>
        <taxon>Pseudomonadota</taxon>
        <taxon>Alphaproteobacteria</taxon>
        <taxon>Sphingomonadales</taxon>
        <taxon>Sphingomonadaceae</taxon>
        <taxon>Sphingobium</taxon>
    </lineage>
</organism>
<dbReference type="Proteomes" id="UP000290975">
    <property type="component" value="Unassembled WGS sequence"/>
</dbReference>
<dbReference type="AlphaFoldDB" id="A0A401J585"/>
<keyword evidence="2" id="KW-1185">Reference proteome</keyword>
<accession>A0A401J585</accession>
<evidence type="ECO:0000313" key="1">
    <source>
        <dbReference type="EMBL" id="GBH31740.1"/>
    </source>
</evidence>
<dbReference type="RefSeq" id="WP_052027594.1">
    <property type="nucleotide sequence ID" value="NZ_BBQY01000021.1"/>
</dbReference>
<comment type="caution">
    <text evidence="1">The sequence shown here is derived from an EMBL/GenBank/DDBJ whole genome shotgun (WGS) entry which is preliminary data.</text>
</comment>
<gene>
    <name evidence="1" type="ORF">MBESOW_P2997</name>
</gene>
<dbReference type="EMBL" id="BBQY01000021">
    <property type="protein sequence ID" value="GBH31740.1"/>
    <property type="molecule type" value="Genomic_DNA"/>
</dbReference>
<evidence type="ECO:0000313" key="2">
    <source>
        <dbReference type="Proteomes" id="UP000290975"/>
    </source>
</evidence>
<sequence length="188" mass="20750">MTRAPTTIDTALPASRLATEITADKNLRLSVTGEHGVGWLMKRMEARGITSMFFDPMPGVVRGPDRVTRMLEPIMARGHGVQVHFHTERLEWFSDSPVDGCLGRHIGDFALEGLTLLTGRAQNALIEAEAAAGLRFAASQGQHSFVVATHSFEMLSHDRLAPSRVRTDPRMVQLAWAAIRYENALQFA</sequence>
<proteinExistence type="predicted"/>